<evidence type="ECO:0000256" key="3">
    <source>
        <dbReference type="ARBA" id="ARBA00022630"/>
    </source>
</evidence>
<dbReference type="Proteomes" id="UP000242205">
    <property type="component" value="Chromosome"/>
</dbReference>
<proteinExistence type="inferred from homology"/>
<dbReference type="GO" id="GO:0010181">
    <property type="term" value="F:FMN binding"/>
    <property type="evidence" value="ECO:0007669"/>
    <property type="project" value="InterPro"/>
</dbReference>
<dbReference type="EMBL" id="CP025682">
    <property type="protein sequence ID" value="AUN94945.1"/>
    <property type="molecule type" value="Genomic_DNA"/>
</dbReference>
<dbReference type="PANTHER" id="PTHR36118:SF1">
    <property type="entry name" value="ION-TRANSLOCATING OXIDOREDUCTASE COMPLEX SUBUNIT G"/>
    <property type="match status" value="1"/>
</dbReference>
<feature type="domain" description="FMN-binding" evidence="8">
    <location>
        <begin position="108"/>
        <end position="205"/>
    </location>
</feature>
<protein>
    <recommendedName>
        <fullName evidence="6">Ion-translocating oxidoreductase complex subunit G</fullName>
        <ecNumber evidence="6">7.-.-.-</ecNumber>
    </recommendedName>
    <alternativeName>
        <fullName evidence="6">Rnf electron transport complex subunit G</fullName>
    </alternativeName>
</protein>
<evidence type="ECO:0000256" key="6">
    <source>
        <dbReference type="HAMAP-Rule" id="MF_00479"/>
    </source>
</evidence>
<evidence type="ECO:0000256" key="7">
    <source>
        <dbReference type="SAM" id="Phobius"/>
    </source>
</evidence>
<dbReference type="InterPro" id="IPR007329">
    <property type="entry name" value="FMN-bd"/>
</dbReference>
<dbReference type="PANTHER" id="PTHR36118">
    <property type="entry name" value="ION-TRANSLOCATING OXIDOREDUCTASE COMPLEX SUBUNIT G"/>
    <property type="match status" value="1"/>
</dbReference>
<keyword evidence="6 7" id="KW-0472">Membrane</keyword>
<dbReference type="AlphaFoldDB" id="A0A2I6S6R2"/>
<organism evidence="9 10">
    <name type="scientific">Pseudazoarcus pumilus</name>
    <dbReference type="NCBI Taxonomy" id="2067960"/>
    <lineage>
        <taxon>Bacteria</taxon>
        <taxon>Pseudomonadati</taxon>
        <taxon>Pseudomonadota</taxon>
        <taxon>Betaproteobacteria</taxon>
        <taxon>Rhodocyclales</taxon>
        <taxon>Zoogloeaceae</taxon>
        <taxon>Pseudazoarcus</taxon>
    </lineage>
</organism>
<keyword evidence="4 6" id="KW-0288">FMN</keyword>
<evidence type="ECO:0000313" key="9">
    <source>
        <dbReference type="EMBL" id="AUN94945.1"/>
    </source>
</evidence>
<comment type="function">
    <text evidence="6">Part of a membrane-bound complex that couples electron transfer with translocation of ions across the membrane.</text>
</comment>
<keyword evidence="6" id="KW-1278">Translocase</keyword>
<dbReference type="NCBIfam" id="NF002519">
    <property type="entry name" value="PRK01908.1"/>
    <property type="match status" value="1"/>
</dbReference>
<evidence type="ECO:0000259" key="8">
    <source>
        <dbReference type="SMART" id="SM00900"/>
    </source>
</evidence>
<keyword evidence="10" id="KW-1185">Reference proteome</keyword>
<sequence>MSDERYTASRTALRTAGIMLVFTLVFTALMAATYRLTAPSIAEAVQTHKMRLIHDILPPGSYDNDLLADVVELGPAPELGLVRGGQVYRARQGGAPAALVLDVVAPDGYAGRVALAVAVGIEGRVSGVRVTEHAETPGLGDYIDPAKDRNRESPWIDQFEGASFAGTPPSDWRVTKDGGAFDYHVGATISARAVIEATRRALHWATTHREALFDAPAGARLQLE</sequence>
<dbReference type="OrthoDB" id="9784165at2"/>
<feature type="modified residue" description="FMN phosphoryl threonine" evidence="6">
    <location>
        <position position="188"/>
    </location>
</feature>
<keyword evidence="2 6" id="KW-0597">Phosphoprotein</keyword>
<dbReference type="Pfam" id="PF04205">
    <property type="entry name" value="FMN_bind"/>
    <property type="match status" value="1"/>
</dbReference>
<dbReference type="GO" id="GO:0009055">
    <property type="term" value="F:electron transfer activity"/>
    <property type="evidence" value="ECO:0007669"/>
    <property type="project" value="InterPro"/>
</dbReference>
<keyword evidence="3 6" id="KW-0285">Flavoprotein</keyword>
<evidence type="ECO:0000313" key="10">
    <source>
        <dbReference type="Proteomes" id="UP000242205"/>
    </source>
</evidence>
<dbReference type="NCBIfam" id="TIGR01947">
    <property type="entry name" value="rnfG"/>
    <property type="match status" value="1"/>
</dbReference>
<dbReference type="KEGG" id="atw:C0099_08350"/>
<evidence type="ECO:0000256" key="5">
    <source>
        <dbReference type="ARBA" id="ARBA00022982"/>
    </source>
</evidence>
<comment type="cofactor">
    <cofactor evidence="6">
        <name>FMN</name>
        <dbReference type="ChEBI" id="CHEBI:58210"/>
    </cofactor>
</comment>
<dbReference type="GO" id="GO:0022900">
    <property type="term" value="P:electron transport chain"/>
    <property type="evidence" value="ECO:0007669"/>
    <property type="project" value="UniProtKB-UniRule"/>
</dbReference>
<evidence type="ECO:0000256" key="4">
    <source>
        <dbReference type="ARBA" id="ARBA00022643"/>
    </source>
</evidence>
<reference evidence="9 10" key="1">
    <citation type="submission" date="2018-01" db="EMBL/GenBank/DDBJ databases">
        <authorList>
            <person name="Fu G.-Y."/>
        </authorList>
    </citation>
    <scope>NUCLEOTIDE SEQUENCE [LARGE SCALE GENOMIC DNA]</scope>
    <source>
        <strain evidence="9 10">SY39</strain>
    </source>
</reference>
<feature type="transmembrane region" description="Helical" evidence="7">
    <location>
        <begin position="12"/>
        <end position="34"/>
    </location>
</feature>
<comment type="subunit">
    <text evidence="6">The complex is composed of six subunits: RnfA, RnfB, RnfC, RnfD, RnfE and RnfG.</text>
</comment>
<dbReference type="HAMAP" id="MF_00479">
    <property type="entry name" value="RsxG_RnfG"/>
    <property type="match status" value="1"/>
</dbReference>
<gene>
    <name evidence="6" type="primary">rnfG</name>
    <name evidence="9" type="ORF">C0099_08350</name>
</gene>
<keyword evidence="6" id="KW-1003">Cell membrane</keyword>
<keyword evidence="5 6" id="KW-0249">Electron transport</keyword>
<accession>A0A2I6S6R2</accession>
<evidence type="ECO:0000256" key="2">
    <source>
        <dbReference type="ARBA" id="ARBA00022553"/>
    </source>
</evidence>
<comment type="subcellular location">
    <subcellularLocation>
        <location evidence="6">Cell inner membrane</location>
        <topology evidence="6">Single-pass membrane protein</topology>
    </subcellularLocation>
</comment>
<keyword evidence="1 6" id="KW-0813">Transport</keyword>
<keyword evidence="6 7" id="KW-1133">Transmembrane helix</keyword>
<dbReference type="PIRSF" id="PIRSF006091">
    <property type="entry name" value="E_trnsport_RnfG"/>
    <property type="match status" value="1"/>
</dbReference>
<keyword evidence="6 7" id="KW-0812">Transmembrane</keyword>
<dbReference type="EC" id="7.-.-.-" evidence="6"/>
<dbReference type="RefSeq" id="WP_102247011.1">
    <property type="nucleotide sequence ID" value="NZ_CP025682.1"/>
</dbReference>
<name>A0A2I6S6R2_9RHOO</name>
<keyword evidence="6" id="KW-0997">Cell inner membrane</keyword>
<dbReference type="GO" id="GO:0005886">
    <property type="term" value="C:plasma membrane"/>
    <property type="evidence" value="ECO:0007669"/>
    <property type="project" value="UniProtKB-SubCell"/>
</dbReference>
<comment type="similarity">
    <text evidence="6">Belongs to the RnfG family.</text>
</comment>
<dbReference type="SMART" id="SM00900">
    <property type="entry name" value="FMN_bind"/>
    <property type="match status" value="1"/>
</dbReference>
<evidence type="ECO:0000256" key="1">
    <source>
        <dbReference type="ARBA" id="ARBA00022448"/>
    </source>
</evidence>
<dbReference type="InterPro" id="IPR010209">
    <property type="entry name" value="Ion_transpt_RnfG/RsxG"/>
</dbReference>